<accession>A0ABS6JJB9</accession>
<evidence type="ECO:0000313" key="1">
    <source>
        <dbReference type="EMBL" id="MBU9713736.1"/>
    </source>
</evidence>
<proteinExistence type="predicted"/>
<gene>
    <name evidence="1" type="ORF">KS419_18570</name>
</gene>
<organism evidence="1 2">
    <name type="scientific">Evansella tamaricis</name>
    <dbReference type="NCBI Taxonomy" id="2069301"/>
    <lineage>
        <taxon>Bacteria</taxon>
        <taxon>Bacillati</taxon>
        <taxon>Bacillota</taxon>
        <taxon>Bacilli</taxon>
        <taxon>Bacillales</taxon>
        <taxon>Bacillaceae</taxon>
        <taxon>Evansella</taxon>
    </lineage>
</organism>
<protein>
    <submittedName>
        <fullName evidence="1">YtzH-like family protein</fullName>
    </submittedName>
</protein>
<name>A0ABS6JJB9_9BACI</name>
<keyword evidence="2" id="KW-1185">Reference proteome</keyword>
<dbReference type="Proteomes" id="UP000784880">
    <property type="component" value="Unassembled WGS sequence"/>
</dbReference>
<dbReference type="RefSeq" id="WP_217067886.1">
    <property type="nucleotide sequence ID" value="NZ_JAHQCS010000151.1"/>
</dbReference>
<dbReference type="InterPro" id="IPR025547">
    <property type="entry name" value="YtzH"/>
</dbReference>
<reference evidence="1 2" key="1">
    <citation type="submission" date="2021-06" db="EMBL/GenBank/DDBJ databases">
        <title>Bacillus sp. RD4P76, an endophyte from a halophyte.</title>
        <authorList>
            <person name="Sun J.-Q."/>
        </authorList>
    </citation>
    <scope>NUCLEOTIDE SEQUENCE [LARGE SCALE GENOMIC DNA]</scope>
    <source>
        <strain evidence="1 2">CGMCC 1.15917</strain>
    </source>
</reference>
<dbReference type="EMBL" id="JAHQCS010000151">
    <property type="protein sequence ID" value="MBU9713736.1"/>
    <property type="molecule type" value="Genomic_DNA"/>
</dbReference>
<sequence length="107" mass="12471">MDRTFLIYELKKLLKEQKEGKNGTSIYFKKMSDIVKTLRTGTINDNFKGTLQEIHIYVNDGQFHPNPYSHISHHKLNISRWVEELEMLESGGGAVTIDYDDRKGREI</sequence>
<comment type="caution">
    <text evidence="1">The sequence shown here is derived from an EMBL/GenBank/DDBJ whole genome shotgun (WGS) entry which is preliminary data.</text>
</comment>
<dbReference type="Pfam" id="PF14165">
    <property type="entry name" value="YtzH"/>
    <property type="match status" value="1"/>
</dbReference>
<evidence type="ECO:0000313" key="2">
    <source>
        <dbReference type="Proteomes" id="UP000784880"/>
    </source>
</evidence>